<keyword evidence="2" id="KW-1133">Transmembrane helix</keyword>
<accession>A0A3B0S412</accession>
<feature type="region of interest" description="Disordered" evidence="1">
    <location>
        <begin position="276"/>
        <end position="300"/>
    </location>
</feature>
<dbReference type="Gene3D" id="1.10.150.20">
    <property type="entry name" value="5' to 3' exonuclease, C-terminal subdomain"/>
    <property type="match status" value="1"/>
</dbReference>
<evidence type="ECO:0000256" key="2">
    <source>
        <dbReference type="SAM" id="Phobius"/>
    </source>
</evidence>
<keyword evidence="2" id="KW-0812">Transmembrane</keyword>
<keyword evidence="3" id="KW-0830">Ubiquinone</keyword>
<evidence type="ECO:0000313" key="3">
    <source>
        <dbReference type="EMBL" id="VAV90145.1"/>
    </source>
</evidence>
<name>A0A3B0S412_9ZZZZ</name>
<dbReference type="GO" id="GO:0016491">
    <property type="term" value="F:oxidoreductase activity"/>
    <property type="evidence" value="ECO:0007669"/>
    <property type="project" value="UniProtKB-KW"/>
</dbReference>
<dbReference type="EC" id="1.6.5.3" evidence="3"/>
<reference evidence="3" key="1">
    <citation type="submission" date="2018-06" db="EMBL/GenBank/DDBJ databases">
        <authorList>
            <person name="Zhirakovskaya E."/>
        </authorList>
    </citation>
    <scope>NUCLEOTIDE SEQUENCE</scope>
</reference>
<dbReference type="EMBL" id="UOEC01000073">
    <property type="protein sequence ID" value="VAV90145.1"/>
    <property type="molecule type" value="Genomic_DNA"/>
</dbReference>
<feature type="compositionally biased region" description="Basic residues" evidence="1">
    <location>
        <begin position="289"/>
        <end position="300"/>
    </location>
</feature>
<gene>
    <name evidence="3" type="ORF">MNBD_ALPHA08-351</name>
</gene>
<keyword evidence="2" id="KW-0472">Membrane</keyword>
<organism evidence="3">
    <name type="scientific">hydrothermal vent metagenome</name>
    <dbReference type="NCBI Taxonomy" id="652676"/>
    <lineage>
        <taxon>unclassified sequences</taxon>
        <taxon>metagenomes</taxon>
        <taxon>ecological metagenomes</taxon>
    </lineage>
</organism>
<proteinExistence type="predicted"/>
<keyword evidence="3" id="KW-0560">Oxidoreductase</keyword>
<evidence type="ECO:0000256" key="1">
    <source>
        <dbReference type="SAM" id="MobiDB-lite"/>
    </source>
</evidence>
<feature type="region of interest" description="Disordered" evidence="1">
    <location>
        <begin position="155"/>
        <end position="206"/>
    </location>
</feature>
<feature type="transmembrane region" description="Helical" evidence="2">
    <location>
        <begin position="6"/>
        <end position="26"/>
    </location>
</feature>
<dbReference type="AlphaFoldDB" id="A0A3B0S412"/>
<protein>
    <submittedName>
        <fullName evidence="3">NADH-ubiquinone oxidoreductase chain E</fullName>
        <ecNumber evidence="3">1.6.5.3</ecNumber>
    </submittedName>
</protein>
<sequence>MDHLTLELILWLLLAFFIGCILGCLFRKMFGGGSRDVVKAQPVAAAVSKPEVMAAAATGAAKRPKGLAAARDGKADQLQRISGVGPKLDKTLNSLGYFHYDQIAKWSPNEVQWVDEHLRFKGRIERDEWIPQAKLLAAGNEAEFSRLYGNGEAEPAKAGAERSGESVKGAESAPKTVKKPAPKPAAATGIAKAPKKLKAAKGGKADDLQRISGVGPKLEKTLQGLGFFHFDQIAGWTPDEVQWVDDNLRFKGRIDREEWIPQAKLLADGDEKAFTRRYGTGGLKDKKTGKTKSGSRTKKS</sequence>